<feature type="transmembrane region" description="Helical" evidence="6">
    <location>
        <begin position="489"/>
        <end position="507"/>
    </location>
</feature>
<dbReference type="PANTHER" id="PTHR24064">
    <property type="entry name" value="SOLUTE CARRIER FAMILY 22 MEMBER"/>
    <property type="match status" value="1"/>
</dbReference>
<proteinExistence type="predicted"/>
<comment type="subcellular location">
    <subcellularLocation>
        <location evidence="1">Membrane</location>
        <topology evidence="1">Multi-pass membrane protein</topology>
    </subcellularLocation>
</comment>
<feature type="transmembrane region" description="Helical" evidence="6">
    <location>
        <begin position="259"/>
        <end position="277"/>
    </location>
</feature>
<evidence type="ECO:0000313" key="8">
    <source>
        <dbReference type="EMBL" id="KAJ8252409.1"/>
    </source>
</evidence>
<dbReference type="InterPro" id="IPR005828">
    <property type="entry name" value="MFS_sugar_transport-like"/>
</dbReference>
<evidence type="ECO:0000256" key="3">
    <source>
        <dbReference type="ARBA" id="ARBA00022989"/>
    </source>
</evidence>
<feature type="transmembrane region" description="Helical" evidence="6">
    <location>
        <begin position="370"/>
        <end position="391"/>
    </location>
</feature>
<organism evidence="8 9">
    <name type="scientific">Conger conger</name>
    <name type="common">Conger eel</name>
    <name type="synonym">Muraena conger</name>
    <dbReference type="NCBI Taxonomy" id="82655"/>
    <lineage>
        <taxon>Eukaryota</taxon>
        <taxon>Metazoa</taxon>
        <taxon>Chordata</taxon>
        <taxon>Craniata</taxon>
        <taxon>Vertebrata</taxon>
        <taxon>Euteleostomi</taxon>
        <taxon>Actinopterygii</taxon>
        <taxon>Neopterygii</taxon>
        <taxon>Teleostei</taxon>
        <taxon>Anguilliformes</taxon>
        <taxon>Congridae</taxon>
        <taxon>Conger</taxon>
    </lineage>
</organism>
<gene>
    <name evidence="8" type="ORF">COCON_G00217210</name>
</gene>
<accession>A0A9Q1HNQ0</accession>
<dbReference type="EMBL" id="JAFJMO010000017">
    <property type="protein sequence ID" value="KAJ8252409.1"/>
    <property type="molecule type" value="Genomic_DNA"/>
</dbReference>
<evidence type="ECO:0000256" key="1">
    <source>
        <dbReference type="ARBA" id="ARBA00004141"/>
    </source>
</evidence>
<dbReference type="GO" id="GO:0016020">
    <property type="term" value="C:membrane"/>
    <property type="evidence" value="ECO:0007669"/>
    <property type="project" value="UniProtKB-SubCell"/>
</dbReference>
<keyword evidence="4 6" id="KW-0472">Membrane</keyword>
<reference evidence="8" key="1">
    <citation type="journal article" date="2023" name="Science">
        <title>Genome structures resolve the early diversification of teleost fishes.</title>
        <authorList>
            <person name="Parey E."/>
            <person name="Louis A."/>
            <person name="Montfort J."/>
            <person name="Bouchez O."/>
            <person name="Roques C."/>
            <person name="Iampietro C."/>
            <person name="Lluch J."/>
            <person name="Castinel A."/>
            <person name="Donnadieu C."/>
            <person name="Desvignes T."/>
            <person name="Floi Bucao C."/>
            <person name="Jouanno E."/>
            <person name="Wen M."/>
            <person name="Mejri S."/>
            <person name="Dirks R."/>
            <person name="Jansen H."/>
            <person name="Henkel C."/>
            <person name="Chen W.J."/>
            <person name="Zahm M."/>
            <person name="Cabau C."/>
            <person name="Klopp C."/>
            <person name="Thompson A.W."/>
            <person name="Robinson-Rechavi M."/>
            <person name="Braasch I."/>
            <person name="Lecointre G."/>
            <person name="Bobe J."/>
            <person name="Postlethwait J.H."/>
            <person name="Berthelot C."/>
            <person name="Roest Crollius H."/>
            <person name="Guiguen Y."/>
        </authorList>
    </citation>
    <scope>NUCLEOTIDE SEQUENCE</scope>
    <source>
        <strain evidence="8">Concon-B</strain>
    </source>
</reference>
<evidence type="ECO:0000259" key="7">
    <source>
        <dbReference type="PROSITE" id="PS50850"/>
    </source>
</evidence>
<keyword evidence="2 6" id="KW-0812">Transmembrane</keyword>
<dbReference type="SUPFAM" id="SSF103473">
    <property type="entry name" value="MFS general substrate transporter"/>
    <property type="match status" value="1"/>
</dbReference>
<dbReference type="InterPro" id="IPR036259">
    <property type="entry name" value="MFS_trans_sf"/>
</dbReference>
<feature type="domain" description="Major facilitator superfamily (MFS) profile" evidence="7">
    <location>
        <begin position="102"/>
        <end position="511"/>
    </location>
</feature>
<dbReference type="InterPro" id="IPR020846">
    <property type="entry name" value="MFS_dom"/>
</dbReference>
<dbReference type="Proteomes" id="UP001152803">
    <property type="component" value="Unassembled WGS sequence"/>
</dbReference>
<evidence type="ECO:0000256" key="6">
    <source>
        <dbReference type="SAM" id="Phobius"/>
    </source>
</evidence>
<dbReference type="OrthoDB" id="5296287at2759"/>
<dbReference type="Gene3D" id="1.20.1250.20">
    <property type="entry name" value="MFS general substrate transporter like domains"/>
    <property type="match status" value="1"/>
</dbReference>
<feature type="transmembrane region" description="Helical" evidence="6">
    <location>
        <begin position="423"/>
        <end position="447"/>
    </location>
</feature>
<feature type="transmembrane region" description="Helical" evidence="6">
    <location>
        <begin position="142"/>
        <end position="161"/>
    </location>
</feature>
<keyword evidence="9" id="KW-1185">Reference proteome</keyword>
<comment type="caution">
    <text evidence="8">The sequence shown here is derived from an EMBL/GenBank/DDBJ whole genome shotgun (WGS) entry which is preliminary data.</text>
</comment>
<evidence type="ECO:0000256" key="2">
    <source>
        <dbReference type="ARBA" id="ARBA00022692"/>
    </source>
</evidence>
<feature type="compositionally biased region" description="Basic and acidic residues" evidence="5">
    <location>
        <begin position="533"/>
        <end position="547"/>
    </location>
</feature>
<name>A0A9Q1HNQ0_CONCO</name>
<sequence length="547" mass="60690">MKERSPEMADFGEILRAAGDYGRFQKRLLAGLLLPTMILPMHFYSVMFTHAGSAHHCNTDWILRASPNLSTQEQLNLTLPRDQDGSFKSCEMFTPVDWDIESIREYGINLTTRCSDGWVYDTSVYKSSIVSDFDLVCEKANFVGMAQSVFMGGILLGSFIFGPLAESFGRKRAVQIPVVLMLIASVGSALSPNFYVYLATQFIVGTSYGGYRVNYIILATEWIGVAQRTYPSALCAMLGGVGQTALAGVAYFIRDWRSVQYVIASPWALFILYIWIIPESARWLLDRGKTEEAEKLILMVAAVNKKQIPDNIMEKVVNNKKGENRGTVKDLITSPLLRKYFFTVLFAWFSLNVGYYSITLNVGKFGMDIFLTQLIFGLTEIPAQIVCAWLMEALGRKITVASVLLLGGFISLLLLAVPQDSAITITALATAGRLFMNMGGTTFSVYVQELFPTYIRQTANGIAAMVTRVAGMLSPVLNMLAVYHSAIPVLVYSGLAVASGSFCFLLPETRRKELPDSTEDLEESRVMQMKRSNPVDDAHLSERATKL</sequence>
<feature type="transmembrane region" description="Helical" evidence="6">
    <location>
        <begin position="173"/>
        <end position="190"/>
    </location>
</feature>
<evidence type="ECO:0000256" key="4">
    <source>
        <dbReference type="ARBA" id="ARBA00023136"/>
    </source>
</evidence>
<evidence type="ECO:0000256" key="5">
    <source>
        <dbReference type="SAM" id="MobiDB-lite"/>
    </source>
</evidence>
<dbReference type="Pfam" id="PF00083">
    <property type="entry name" value="Sugar_tr"/>
    <property type="match status" value="1"/>
</dbReference>
<feature type="transmembrane region" description="Helical" evidence="6">
    <location>
        <begin position="196"/>
        <end position="218"/>
    </location>
</feature>
<dbReference type="GO" id="GO:0022857">
    <property type="term" value="F:transmembrane transporter activity"/>
    <property type="evidence" value="ECO:0007669"/>
    <property type="project" value="InterPro"/>
</dbReference>
<dbReference type="PROSITE" id="PS50850">
    <property type="entry name" value="MFS"/>
    <property type="match status" value="1"/>
</dbReference>
<protein>
    <recommendedName>
        <fullName evidence="7">Major facilitator superfamily (MFS) profile domain-containing protein</fullName>
    </recommendedName>
</protein>
<evidence type="ECO:0000313" key="9">
    <source>
        <dbReference type="Proteomes" id="UP001152803"/>
    </source>
</evidence>
<feature type="transmembrane region" description="Helical" evidence="6">
    <location>
        <begin position="459"/>
        <end position="483"/>
    </location>
</feature>
<feature type="transmembrane region" description="Helical" evidence="6">
    <location>
        <begin position="340"/>
        <end position="358"/>
    </location>
</feature>
<feature type="region of interest" description="Disordered" evidence="5">
    <location>
        <begin position="514"/>
        <end position="547"/>
    </location>
</feature>
<feature type="transmembrane region" description="Helical" evidence="6">
    <location>
        <begin position="28"/>
        <end position="46"/>
    </location>
</feature>
<dbReference type="AlphaFoldDB" id="A0A9Q1HNQ0"/>
<feature type="transmembrane region" description="Helical" evidence="6">
    <location>
        <begin position="398"/>
        <end position="417"/>
    </location>
</feature>
<feature type="transmembrane region" description="Helical" evidence="6">
    <location>
        <begin position="230"/>
        <end position="253"/>
    </location>
</feature>
<keyword evidence="3 6" id="KW-1133">Transmembrane helix</keyword>